<dbReference type="NCBIfam" id="TIGR00233">
    <property type="entry name" value="trpS"/>
    <property type="match status" value="1"/>
</dbReference>
<dbReference type="eggNOG" id="COG0180">
    <property type="taxonomic scope" value="Bacteria"/>
</dbReference>
<dbReference type="Proteomes" id="UP000019050">
    <property type="component" value="Unassembled WGS sequence"/>
</dbReference>
<dbReference type="PANTHER" id="PTHR43766:SF1">
    <property type="entry name" value="TRYPTOPHAN--TRNA LIGASE, MITOCHONDRIAL"/>
    <property type="match status" value="1"/>
</dbReference>
<evidence type="ECO:0000313" key="11">
    <source>
        <dbReference type="Proteomes" id="UP000019050"/>
    </source>
</evidence>
<dbReference type="InterPro" id="IPR002305">
    <property type="entry name" value="aa-tRNA-synth_Ic"/>
</dbReference>
<feature type="binding site" evidence="8">
    <location>
        <begin position="23"/>
        <end position="24"/>
    </location>
    <ligand>
        <name>ATP</name>
        <dbReference type="ChEBI" id="CHEBI:30616"/>
    </ligand>
</feature>
<comment type="subcellular location">
    <subcellularLocation>
        <location evidence="8">Cytoplasm</location>
    </subcellularLocation>
</comment>
<evidence type="ECO:0000256" key="9">
    <source>
        <dbReference type="RuleBase" id="RU363036"/>
    </source>
</evidence>
<dbReference type="EMBL" id="ACIN03000015">
    <property type="protein sequence ID" value="ESK64967.1"/>
    <property type="molecule type" value="Genomic_DNA"/>
</dbReference>
<reference evidence="10" key="1">
    <citation type="submission" date="2013-06" db="EMBL/GenBank/DDBJ databases">
        <authorList>
            <person name="Weinstock G."/>
            <person name="Sodergren E."/>
            <person name="Clifton S."/>
            <person name="Fulton L."/>
            <person name="Fulton B."/>
            <person name="Courtney L."/>
            <person name="Fronick C."/>
            <person name="Harrison M."/>
            <person name="Strong C."/>
            <person name="Farmer C."/>
            <person name="Delahaunty K."/>
            <person name="Markovic C."/>
            <person name="Hall O."/>
            <person name="Minx P."/>
            <person name="Tomlinson C."/>
            <person name="Mitreva M."/>
            <person name="Nelson J."/>
            <person name="Hou S."/>
            <person name="Wollam A."/>
            <person name="Pepin K.H."/>
            <person name="Johnson M."/>
            <person name="Bhonagiri V."/>
            <person name="Nash W.E."/>
            <person name="Warren W."/>
            <person name="Chinwalla A."/>
            <person name="Mardis E.R."/>
            <person name="Wilson R.K."/>
        </authorList>
    </citation>
    <scope>NUCLEOTIDE SEQUENCE [LARGE SCALE GENOMIC DNA]</scope>
    <source>
        <strain evidence="10">ATCC 49176</strain>
    </source>
</reference>
<evidence type="ECO:0000256" key="8">
    <source>
        <dbReference type="HAMAP-Rule" id="MF_00140"/>
    </source>
</evidence>
<keyword evidence="3 8" id="KW-0547">Nucleotide-binding</keyword>
<comment type="subunit">
    <text evidence="8">Homodimer.</text>
</comment>
<feature type="binding site" evidence="8">
    <location>
        <position position="138"/>
    </location>
    <ligand>
        <name>L-tryptophan</name>
        <dbReference type="ChEBI" id="CHEBI:57912"/>
    </ligand>
</feature>
<comment type="catalytic activity">
    <reaction evidence="7 8">
        <text>tRNA(Trp) + L-tryptophan + ATP = L-tryptophyl-tRNA(Trp) + AMP + diphosphate + H(+)</text>
        <dbReference type="Rhea" id="RHEA:24080"/>
        <dbReference type="Rhea" id="RHEA-COMP:9671"/>
        <dbReference type="Rhea" id="RHEA-COMP:9705"/>
        <dbReference type="ChEBI" id="CHEBI:15378"/>
        <dbReference type="ChEBI" id="CHEBI:30616"/>
        <dbReference type="ChEBI" id="CHEBI:33019"/>
        <dbReference type="ChEBI" id="CHEBI:57912"/>
        <dbReference type="ChEBI" id="CHEBI:78442"/>
        <dbReference type="ChEBI" id="CHEBI:78535"/>
        <dbReference type="ChEBI" id="CHEBI:456215"/>
        <dbReference type="EC" id="6.1.1.2"/>
    </reaction>
</comment>
<dbReference type="EC" id="6.1.1.2" evidence="8"/>
<dbReference type="HAMAP" id="MF_00140_B">
    <property type="entry name" value="Trp_tRNA_synth_B"/>
    <property type="match status" value="1"/>
</dbReference>
<dbReference type="Pfam" id="PF00579">
    <property type="entry name" value="tRNA-synt_1b"/>
    <property type="match status" value="1"/>
</dbReference>
<keyword evidence="5 8" id="KW-0648">Protein biosynthesis</keyword>
<gene>
    <name evidence="8" type="primary">trpS</name>
    <name evidence="10" type="ORF">GCWU000182_001699</name>
</gene>
<dbReference type="HOGENOM" id="CLU_029244_1_1_9"/>
<feature type="short sequence motif" description="'KMSKS' region" evidence="8">
    <location>
        <begin position="201"/>
        <end position="205"/>
    </location>
</feature>
<dbReference type="SUPFAM" id="SSF52374">
    <property type="entry name" value="Nucleotidylyl transferase"/>
    <property type="match status" value="1"/>
</dbReference>
<dbReference type="InterPro" id="IPR050203">
    <property type="entry name" value="Trp-tRNA_synthetase"/>
</dbReference>
<dbReference type="STRING" id="592010.GCWU000182_001699"/>
<evidence type="ECO:0000256" key="4">
    <source>
        <dbReference type="ARBA" id="ARBA00022840"/>
    </source>
</evidence>
<evidence type="ECO:0000313" key="10">
    <source>
        <dbReference type="EMBL" id="ESK64967.1"/>
    </source>
</evidence>
<organism evidence="10 11">
    <name type="scientific">Abiotrophia defectiva ATCC 49176</name>
    <dbReference type="NCBI Taxonomy" id="592010"/>
    <lineage>
        <taxon>Bacteria</taxon>
        <taxon>Bacillati</taxon>
        <taxon>Bacillota</taxon>
        <taxon>Bacilli</taxon>
        <taxon>Lactobacillales</taxon>
        <taxon>Aerococcaceae</taxon>
        <taxon>Abiotrophia</taxon>
    </lineage>
</organism>
<feature type="binding site" evidence="8">
    <location>
        <begin position="150"/>
        <end position="152"/>
    </location>
    <ligand>
        <name>ATP</name>
        <dbReference type="ChEBI" id="CHEBI:30616"/>
    </ligand>
</feature>
<dbReference type="InterPro" id="IPR014729">
    <property type="entry name" value="Rossmann-like_a/b/a_fold"/>
</dbReference>
<dbReference type="FunFam" id="1.10.240.10:FF:000002">
    <property type="entry name" value="Tryptophan--tRNA ligase"/>
    <property type="match status" value="1"/>
</dbReference>
<evidence type="ECO:0000256" key="3">
    <source>
        <dbReference type="ARBA" id="ARBA00022741"/>
    </source>
</evidence>
<dbReference type="GO" id="GO:0006436">
    <property type="term" value="P:tryptophanyl-tRNA aminoacylation"/>
    <property type="evidence" value="ECO:0007669"/>
    <property type="project" value="UniProtKB-UniRule"/>
</dbReference>
<comment type="caution">
    <text evidence="10">The sequence shown here is derived from an EMBL/GenBank/DDBJ whole genome shotgun (WGS) entry which is preliminary data.</text>
</comment>
<evidence type="ECO:0000256" key="5">
    <source>
        <dbReference type="ARBA" id="ARBA00022917"/>
    </source>
</evidence>
<dbReference type="Gene3D" id="3.40.50.620">
    <property type="entry name" value="HUPs"/>
    <property type="match status" value="1"/>
</dbReference>
<keyword evidence="11" id="KW-1185">Reference proteome</keyword>
<sequence>MRLDLMKAKIFSGVQPTSVPTIGNYVGAMRQFVELQDDYDATYCIVNQHAITVPQDPAKLHQTTRELAALYLALGIDPKKATIFVQSDVPAHTQAAWIILCTTGLGELERMTQFKDKSTKQESVNAGLLCYPALMVADIILYDAAYVPVGEDQKQHLELTRNYVDRFNQRYGKGKELLVKPEIITPKSGGRVMSLQDPFSKMSKSDTNAKATISLLDDPKTILKKMKSAVTDSVGQVNYDRENQPAVSNLLDIFSAFSGRSIDSLVAEYHEAGYGTFKQAIADSIIATLEPIQAEYHRLLTSSTLDDILADGAKKANQQANKVLARMEKAIGLTYR</sequence>
<dbReference type="AlphaFoldDB" id="W1Q1T0"/>
<comment type="function">
    <text evidence="8">Catalyzes the attachment of tryptophan to tRNA(Trp).</text>
</comment>
<dbReference type="PRINTS" id="PR01039">
    <property type="entry name" value="TRNASYNTHTRP"/>
</dbReference>
<feature type="binding site" evidence="8">
    <location>
        <position position="192"/>
    </location>
    <ligand>
        <name>ATP</name>
        <dbReference type="ChEBI" id="CHEBI:30616"/>
    </ligand>
</feature>
<dbReference type="CDD" id="cd00806">
    <property type="entry name" value="TrpRS_core"/>
    <property type="match status" value="1"/>
</dbReference>
<feature type="binding site" evidence="8">
    <location>
        <begin position="201"/>
        <end position="205"/>
    </location>
    <ligand>
        <name>ATP</name>
        <dbReference type="ChEBI" id="CHEBI:30616"/>
    </ligand>
</feature>
<dbReference type="InterPro" id="IPR024109">
    <property type="entry name" value="Trp-tRNA-ligase_bac-type"/>
</dbReference>
<name>W1Q1T0_ABIDE</name>
<keyword evidence="2 8" id="KW-0436">Ligase</keyword>
<protein>
    <recommendedName>
        <fullName evidence="8">Tryptophan--tRNA ligase</fullName>
        <ecNumber evidence="8">6.1.1.2</ecNumber>
    </recommendedName>
    <alternativeName>
        <fullName evidence="8">Tryptophanyl-tRNA synthetase</fullName>
        <shortName evidence="8">TrpRS</shortName>
    </alternativeName>
</protein>
<dbReference type="Gene3D" id="1.10.240.10">
    <property type="entry name" value="Tyrosyl-Transfer RNA Synthetase"/>
    <property type="match status" value="1"/>
</dbReference>
<evidence type="ECO:0000256" key="1">
    <source>
        <dbReference type="ARBA" id="ARBA00005594"/>
    </source>
</evidence>
<keyword evidence="8" id="KW-0963">Cytoplasm</keyword>
<comment type="similarity">
    <text evidence="1 8 9">Belongs to the class-I aminoacyl-tRNA synthetase family.</text>
</comment>
<dbReference type="PANTHER" id="PTHR43766">
    <property type="entry name" value="TRYPTOPHAN--TRNA LIGASE, MITOCHONDRIAL"/>
    <property type="match status" value="1"/>
</dbReference>
<dbReference type="GO" id="GO:0005829">
    <property type="term" value="C:cytosol"/>
    <property type="evidence" value="ECO:0007669"/>
    <property type="project" value="TreeGrafter"/>
</dbReference>
<feature type="binding site" evidence="8">
    <location>
        <begin position="15"/>
        <end position="17"/>
    </location>
    <ligand>
        <name>ATP</name>
        <dbReference type="ChEBI" id="CHEBI:30616"/>
    </ligand>
</feature>
<dbReference type="InterPro" id="IPR002306">
    <property type="entry name" value="Trp-tRNA-ligase"/>
</dbReference>
<proteinExistence type="inferred from homology"/>
<evidence type="ECO:0000256" key="2">
    <source>
        <dbReference type="ARBA" id="ARBA00022598"/>
    </source>
</evidence>
<dbReference type="GO" id="GO:0004830">
    <property type="term" value="F:tryptophan-tRNA ligase activity"/>
    <property type="evidence" value="ECO:0007669"/>
    <property type="project" value="UniProtKB-UniRule"/>
</dbReference>
<evidence type="ECO:0000256" key="7">
    <source>
        <dbReference type="ARBA" id="ARBA00049929"/>
    </source>
</evidence>
<accession>W1Q1T0</accession>
<dbReference type="GO" id="GO:0005524">
    <property type="term" value="F:ATP binding"/>
    <property type="evidence" value="ECO:0007669"/>
    <property type="project" value="UniProtKB-UniRule"/>
</dbReference>
<keyword evidence="6 8" id="KW-0030">Aminoacyl-tRNA synthetase</keyword>
<comment type="caution">
    <text evidence="8">Lacks conserved residue(s) required for the propagation of feature annotation.</text>
</comment>
<keyword evidence="4 8" id="KW-0067">ATP-binding</keyword>
<evidence type="ECO:0000256" key="6">
    <source>
        <dbReference type="ARBA" id="ARBA00023146"/>
    </source>
</evidence>